<feature type="binding site" evidence="10">
    <location>
        <position position="87"/>
    </location>
    <ligand>
        <name>NAD(+)</name>
        <dbReference type="ChEBI" id="CHEBI:57540"/>
    </ligand>
</feature>
<comment type="pathway">
    <text evidence="1">Nucleotide-sugar biosynthesis; UDP-alpha-D-glucuronate biosynthesis; UDP-alpha-D-glucuronate from UDP-alpha-D-glucose: step 1/1.</text>
</comment>
<dbReference type="InterPro" id="IPR017476">
    <property type="entry name" value="UDP-Glc/GDP-Man"/>
</dbReference>
<evidence type="ECO:0000256" key="5">
    <source>
        <dbReference type="ARBA" id="ARBA00023027"/>
    </source>
</evidence>
<dbReference type="SMART" id="SM00984">
    <property type="entry name" value="UDPG_MGDP_dh_C"/>
    <property type="match status" value="1"/>
</dbReference>
<evidence type="ECO:0000256" key="7">
    <source>
        <dbReference type="PIRNR" id="PIRNR000124"/>
    </source>
</evidence>
<evidence type="ECO:0000313" key="12">
    <source>
        <dbReference type="EMBL" id="ODP26331.1"/>
    </source>
</evidence>
<dbReference type="InterPro" id="IPR036291">
    <property type="entry name" value="NAD(P)-bd_dom_sf"/>
</dbReference>
<evidence type="ECO:0000256" key="3">
    <source>
        <dbReference type="ARBA" id="ARBA00012954"/>
    </source>
</evidence>
<feature type="binding site" evidence="10">
    <location>
        <position position="154"/>
    </location>
    <ligand>
        <name>NAD(+)</name>
        <dbReference type="ChEBI" id="CHEBI:57540"/>
    </ligand>
</feature>
<keyword evidence="5 7" id="KW-0520">NAD</keyword>
<dbReference type="GO" id="GO:0000271">
    <property type="term" value="P:polysaccharide biosynthetic process"/>
    <property type="evidence" value="ECO:0007669"/>
    <property type="project" value="InterPro"/>
</dbReference>
<dbReference type="AlphaFoldDB" id="A0A1E3KYD4"/>
<dbReference type="Proteomes" id="UP000094578">
    <property type="component" value="Unassembled WGS sequence"/>
</dbReference>
<dbReference type="SUPFAM" id="SSF52413">
    <property type="entry name" value="UDP-glucose/GDP-mannose dehydrogenase C-terminal domain"/>
    <property type="match status" value="1"/>
</dbReference>
<protein>
    <recommendedName>
        <fullName evidence="3 7">UDP-glucose 6-dehydrogenase</fullName>
        <ecNumber evidence="3 7">1.1.1.22</ecNumber>
    </recommendedName>
</protein>
<dbReference type="InterPro" id="IPR036220">
    <property type="entry name" value="UDP-Glc/GDP-Man_DH_C_sf"/>
</dbReference>
<comment type="caution">
    <text evidence="12">The sequence shown here is derived from an EMBL/GenBank/DDBJ whole genome shotgun (WGS) entry which is preliminary data.</text>
</comment>
<dbReference type="STRING" id="1886670.PTI45_04171"/>
<feature type="binding site" evidence="9">
    <location>
        <position position="203"/>
    </location>
    <ligand>
        <name>substrate</name>
    </ligand>
</feature>
<gene>
    <name evidence="12" type="primary">ugdH</name>
    <name evidence="12" type="ORF">PTI45_04171</name>
</gene>
<feature type="binding site" evidence="10">
    <location>
        <position position="36"/>
    </location>
    <ligand>
        <name>NAD(+)</name>
        <dbReference type="ChEBI" id="CHEBI:57540"/>
    </ligand>
</feature>
<dbReference type="EC" id="1.1.1.22" evidence="3 7"/>
<dbReference type="UniPathway" id="UPA00038">
    <property type="reaction ID" value="UER00491"/>
</dbReference>
<evidence type="ECO:0000259" key="11">
    <source>
        <dbReference type="SMART" id="SM00984"/>
    </source>
</evidence>
<feature type="binding site" evidence="9">
    <location>
        <begin position="151"/>
        <end position="154"/>
    </location>
    <ligand>
        <name>substrate</name>
    </ligand>
</feature>
<reference evidence="12 13" key="1">
    <citation type="submission" date="2016-08" db="EMBL/GenBank/DDBJ databases">
        <title>Genome sequencing of Paenibacillus sp. TI45-13ar, isolated from Korean traditional nuruk.</title>
        <authorList>
            <person name="Kim S.-J."/>
        </authorList>
    </citation>
    <scope>NUCLEOTIDE SEQUENCE [LARGE SCALE GENOMIC DNA]</scope>
    <source>
        <strain evidence="12 13">TI45-13ar</strain>
    </source>
</reference>
<dbReference type="InterPro" id="IPR014026">
    <property type="entry name" value="UDP-Glc/GDP-Man_DH_dimer"/>
</dbReference>
<evidence type="ECO:0000256" key="4">
    <source>
        <dbReference type="ARBA" id="ARBA00023002"/>
    </source>
</evidence>
<keyword evidence="4 7" id="KW-0560">Oxidoreductase</keyword>
<dbReference type="InterPro" id="IPR008927">
    <property type="entry name" value="6-PGluconate_DH-like_C_sf"/>
</dbReference>
<dbReference type="InterPro" id="IPR014027">
    <property type="entry name" value="UDP-Glc/GDP-Man_DH_C"/>
</dbReference>
<feature type="binding site" evidence="9">
    <location>
        <position position="319"/>
    </location>
    <ligand>
        <name>substrate</name>
    </ligand>
</feature>
<accession>A0A1E3KYD4</accession>
<evidence type="ECO:0000256" key="1">
    <source>
        <dbReference type="ARBA" id="ARBA00004701"/>
    </source>
</evidence>
<dbReference type="Gene3D" id="3.40.50.720">
    <property type="entry name" value="NAD(P)-binding Rossmann-like Domain"/>
    <property type="match status" value="2"/>
</dbReference>
<dbReference type="NCBIfam" id="TIGR03026">
    <property type="entry name" value="NDP-sugDHase"/>
    <property type="match status" value="1"/>
</dbReference>
<dbReference type="Pfam" id="PF00984">
    <property type="entry name" value="UDPG_MGDP_dh"/>
    <property type="match status" value="1"/>
</dbReference>
<dbReference type="PATRIC" id="fig|1886670.3.peg.4201"/>
<dbReference type="GO" id="GO:0051287">
    <property type="term" value="F:NAD binding"/>
    <property type="evidence" value="ECO:0007669"/>
    <property type="project" value="InterPro"/>
</dbReference>
<evidence type="ECO:0000256" key="8">
    <source>
        <dbReference type="PIRSR" id="PIRSR500134-1"/>
    </source>
</evidence>
<feature type="binding site" evidence="9">
    <location>
        <begin position="248"/>
        <end position="252"/>
    </location>
    <ligand>
        <name>substrate</name>
    </ligand>
</feature>
<keyword evidence="13" id="KW-1185">Reference proteome</keyword>
<dbReference type="Gene3D" id="1.20.5.100">
    <property type="entry name" value="Cytochrome c1, transmembrane anchor, C-terminal"/>
    <property type="match status" value="1"/>
</dbReference>
<evidence type="ECO:0000256" key="9">
    <source>
        <dbReference type="PIRSR" id="PIRSR500134-2"/>
    </source>
</evidence>
<comment type="catalytic activity">
    <reaction evidence="6 7">
        <text>UDP-alpha-D-glucose + 2 NAD(+) + H2O = UDP-alpha-D-glucuronate + 2 NADH + 3 H(+)</text>
        <dbReference type="Rhea" id="RHEA:23596"/>
        <dbReference type="ChEBI" id="CHEBI:15377"/>
        <dbReference type="ChEBI" id="CHEBI:15378"/>
        <dbReference type="ChEBI" id="CHEBI:57540"/>
        <dbReference type="ChEBI" id="CHEBI:57945"/>
        <dbReference type="ChEBI" id="CHEBI:58052"/>
        <dbReference type="ChEBI" id="CHEBI:58885"/>
        <dbReference type="EC" id="1.1.1.22"/>
    </reaction>
</comment>
<sequence length="443" mass="48095">MMNITVIGTGYVGLVSGVCFSEIGNNVRCVDKIASKIETLQNGGIPIYEPGLQEMMMKNVEAGRLTFTTDLSGPVSESDLVIIAVGTPPLPSGEADLQYIEAAAREIALSMKGYTVVAVKSTVPVGTNERVNSIIASLTDQPFDTASIPEFLREGSAVKDAFNPDRLVLGVQTQQAADLLLELHRPLTENLVVTDIRSAEMIKYASNAFLATKISFINEIANICDKVGADVDEVAKGMGMDRRIGPSFLNAGIGYGGSCFPKDTHALIQIAGNVEYDFKLLKSVVEVNQAQRWGIVDKLLEALGTLQGKKIAVWGLAFKPDTDDIREAPSLEIVPKLVEFGAKPQVFDPVAAENFRREYDHESITFAESALEAARGCDAVCLLTEWGEFVNIDLKEVEAVMNQAVLVDGRNVYSAQRVKETGFDYHSMGRPALLRDHFIATQS</sequence>
<feature type="binding site" evidence="10">
    <location>
        <position position="262"/>
    </location>
    <ligand>
        <name>NAD(+)</name>
        <dbReference type="ChEBI" id="CHEBI:57540"/>
    </ligand>
</feature>
<dbReference type="Pfam" id="PF03721">
    <property type="entry name" value="UDPG_MGDP_dh_N"/>
    <property type="match status" value="1"/>
</dbReference>
<feature type="binding site" evidence="10">
    <location>
        <position position="326"/>
    </location>
    <ligand>
        <name>NAD(+)</name>
        <dbReference type="ChEBI" id="CHEBI:57540"/>
    </ligand>
</feature>
<evidence type="ECO:0000256" key="2">
    <source>
        <dbReference type="ARBA" id="ARBA00006601"/>
    </source>
</evidence>
<name>A0A1E3KYD4_9BACL</name>
<proteinExistence type="inferred from homology"/>
<dbReference type="InterPro" id="IPR001732">
    <property type="entry name" value="UDP-Glc/GDP-Man_DH_N"/>
</dbReference>
<dbReference type="PIRSF" id="PIRSF000124">
    <property type="entry name" value="UDPglc_GDPman_dh"/>
    <property type="match status" value="1"/>
</dbReference>
<dbReference type="SUPFAM" id="SSF48179">
    <property type="entry name" value="6-phosphogluconate dehydrogenase C-terminal domain-like"/>
    <property type="match status" value="1"/>
</dbReference>
<organism evidence="12 13">
    <name type="scientific">Paenibacillus nuruki</name>
    <dbReference type="NCBI Taxonomy" id="1886670"/>
    <lineage>
        <taxon>Bacteria</taxon>
        <taxon>Bacillati</taxon>
        <taxon>Bacillota</taxon>
        <taxon>Bacilli</taxon>
        <taxon>Bacillales</taxon>
        <taxon>Paenibacillaceae</taxon>
        <taxon>Paenibacillus</taxon>
    </lineage>
</organism>
<dbReference type="EMBL" id="MDER01000086">
    <property type="protein sequence ID" value="ODP26331.1"/>
    <property type="molecule type" value="Genomic_DNA"/>
</dbReference>
<comment type="similarity">
    <text evidence="2 7">Belongs to the UDP-glucose/GDP-mannose dehydrogenase family.</text>
</comment>
<feature type="binding site" evidence="10">
    <location>
        <position position="122"/>
    </location>
    <ligand>
        <name>NAD(+)</name>
        <dbReference type="ChEBI" id="CHEBI:57540"/>
    </ligand>
</feature>
<dbReference type="GO" id="GO:0003979">
    <property type="term" value="F:UDP-glucose 6-dehydrogenase activity"/>
    <property type="evidence" value="ECO:0007669"/>
    <property type="project" value="UniProtKB-EC"/>
</dbReference>
<dbReference type="GO" id="GO:0006065">
    <property type="term" value="P:UDP-glucuronate biosynthetic process"/>
    <property type="evidence" value="ECO:0007669"/>
    <property type="project" value="UniProtKB-UniPathway"/>
</dbReference>
<evidence type="ECO:0000313" key="13">
    <source>
        <dbReference type="Proteomes" id="UP000094578"/>
    </source>
</evidence>
<dbReference type="PANTHER" id="PTHR43750:SF3">
    <property type="entry name" value="UDP-GLUCOSE 6-DEHYDROGENASE TUAD"/>
    <property type="match status" value="1"/>
</dbReference>
<feature type="active site" description="Nucleophile" evidence="8">
    <location>
        <position position="259"/>
    </location>
</feature>
<dbReference type="PANTHER" id="PTHR43750">
    <property type="entry name" value="UDP-GLUCOSE 6-DEHYDROGENASE TUAD"/>
    <property type="match status" value="1"/>
</dbReference>
<evidence type="ECO:0000256" key="10">
    <source>
        <dbReference type="PIRSR" id="PIRSR500134-3"/>
    </source>
</evidence>
<feature type="domain" description="UDP-glucose/GDP-mannose dehydrogenase C-terminal" evidence="11">
    <location>
        <begin position="312"/>
        <end position="415"/>
    </location>
</feature>
<dbReference type="InterPro" id="IPR028357">
    <property type="entry name" value="UDPglc_DH_bac"/>
</dbReference>
<dbReference type="PIRSF" id="PIRSF500134">
    <property type="entry name" value="UDPglc_DH_bac"/>
    <property type="match status" value="1"/>
</dbReference>
<dbReference type="SUPFAM" id="SSF51735">
    <property type="entry name" value="NAD(P)-binding Rossmann-fold domains"/>
    <property type="match status" value="1"/>
</dbReference>
<feature type="binding site" evidence="9">
    <location>
        <position position="256"/>
    </location>
    <ligand>
        <name>substrate</name>
    </ligand>
</feature>
<dbReference type="Pfam" id="PF03720">
    <property type="entry name" value="UDPG_MGDP_dh_C"/>
    <property type="match status" value="1"/>
</dbReference>
<evidence type="ECO:0000256" key="6">
    <source>
        <dbReference type="ARBA" id="ARBA00047473"/>
    </source>
</evidence>
<feature type="binding site" evidence="10">
    <location>
        <position position="31"/>
    </location>
    <ligand>
        <name>NAD(+)</name>
        <dbReference type="ChEBI" id="CHEBI:57540"/>
    </ligand>
</feature>